<dbReference type="SUPFAM" id="SSF117892">
    <property type="entry name" value="Band 7/SPFH domain"/>
    <property type="match status" value="1"/>
</dbReference>
<protein>
    <recommendedName>
        <fullName evidence="6">Prohibitin</fullName>
    </recommendedName>
</protein>
<reference evidence="9" key="1">
    <citation type="submission" date="2024-02" db="UniProtKB">
        <authorList>
            <consortium name="WormBaseParasite"/>
        </authorList>
    </citation>
    <scope>IDENTIFICATION</scope>
</reference>
<evidence type="ECO:0000256" key="4">
    <source>
        <dbReference type="ARBA" id="ARBA00023128"/>
    </source>
</evidence>
<evidence type="ECO:0000256" key="1">
    <source>
        <dbReference type="ARBA" id="ARBA00004273"/>
    </source>
</evidence>
<evidence type="ECO:0000256" key="6">
    <source>
        <dbReference type="RuleBase" id="RU366048"/>
    </source>
</evidence>
<dbReference type="GO" id="GO:0005743">
    <property type="term" value="C:mitochondrial inner membrane"/>
    <property type="evidence" value="ECO:0007669"/>
    <property type="project" value="UniProtKB-SubCell"/>
</dbReference>
<dbReference type="GO" id="GO:0007005">
    <property type="term" value="P:mitochondrion organization"/>
    <property type="evidence" value="ECO:0007669"/>
    <property type="project" value="TreeGrafter"/>
</dbReference>
<accession>A0AAF3EVR1</accession>
<dbReference type="InterPro" id="IPR036013">
    <property type="entry name" value="Band_7/SPFH_dom_sf"/>
</dbReference>
<comment type="subcellular location">
    <subcellularLocation>
        <location evidence="1 6">Mitochondrion inner membrane</location>
    </subcellularLocation>
</comment>
<dbReference type="PRINTS" id="PR00679">
    <property type="entry name" value="PROHIBITIN"/>
</dbReference>
<keyword evidence="3 6" id="KW-0999">Mitochondrion inner membrane</keyword>
<evidence type="ECO:0000313" key="9">
    <source>
        <dbReference type="WBParaSite" id="MBELARI_LOCUS17849"/>
    </source>
</evidence>
<keyword evidence="5" id="KW-0472">Membrane</keyword>
<dbReference type="InterPro" id="IPR000163">
    <property type="entry name" value="Prohibitin"/>
</dbReference>
<dbReference type="PANTHER" id="PTHR23222:SF1">
    <property type="entry name" value="PROHIBITIN-2"/>
    <property type="match status" value="1"/>
</dbReference>
<feature type="domain" description="Band 7" evidence="7">
    <location>
        <begin position="3"/>
        <end position="78"/>
    </location>
</feature>
<dbReference type="Pfam" id="PF01145">
    <property type="entry name" value="Band_7"/>
    <property type="match status" value="1"/>
</dbReference>
<keyword evidence="8" id="KW-1185">Reference proteome</keyword>
<organism evidence="8 9">
    <name type="scientific">Mesorhabditis belari</name>
    <dbReference type="NCBI Taxonomy" id="2138241"/>
    <lineage>
        <taxon>Eukaryota</taxon>
        <taxon>Metazoa</taxon>
        <taxon>Ecdysozoa</taxon>
        <taxon>Nematoda</taxon>
        <taxon>Chromadorea</taxon>
        <taxon>Rhabditida</taxon>
        <taxon>Rhabditina</taxon>
        <taxon>Rhabditomorpha</taxon>
        <taxon>Rhabditoidea</taxon>
        <taxon>Rhabditidae</taxon>
        <taxon>Mesorhabditinae</taxon>
        <taxon>Mesorhabditis</taxon>
    </lineage>
</organism>
<name>A0AAF3EVR1_9BILA</name>
<dbReference type="AlphaFoldDB" id="A0AAF3EVR1"/>
<evidence type="ECO:0000256" key="5">
    <source>
        <dbReference type="ARBA" id="ARBA00023136"/>
    </source>
</evidence>
<dbReference type="Proteomes" id="UP000887575">
    <property type="component" value="Unassembled WGS sequence"/>
</dbReference>
<evidence type="ECO:0000313" key="8">
    <source>
        <dbReference type="Proteomes" id="UP000887575"/>
    </source>
</evidence>
<comment type="similarity">
    <text evidence="2 6">Belongs to the prohibitin family.</text>
</comment>
<keyword evidence="4" id="KW-0496">Mitochondrion</keyword>
<proteinExistence type="inferred from homology"/>
<sequence length="103" mass="11698">MAFRNVAPPVLKSVVAKFNAFQLITQRQQVSLLIRKRLIERALDFNILDDVSLTALAFSPQYAAAVEAKQVAAQEAQRASFLLRERQNRLNCLERLCVEIRAI</sequence>
<dbReference type="WBParaSite" id="MBELARI_LOCUS17849">
    <property type="protein sequence ID" value="MBELARI_LOCUS17849"/>
    <property type="gene ID" value="MBELARI_LOCUS17849"/>
</dbReference>
<evidence type="ECO:0000256" key="3">
    <source>
        <dbReference type="ARBA" id="ARBA00022792"/>
    </source>
</evidence>
<dbReference type="PANTHER" id="PTHR23222">
    <property type="entry name" value="PROHIBITIN"/>
    <property type="match status" value="1"/>
</dbReference>
<dbReference type="InterPro" id="IPR001107">
    <property type="entry name" value="Band_7"/>
</dbReference>
<evidence type="ECO:0000256" key="2">
    <source>
        <dbReference type="ARBA" id="ARBA00009658"/>
    </source>
</evidence>
<evidence type="ECO:0000259" key="7">
    <source>
        <dbReference type="Pfam" id="PF01145"/>
    </source>
</evidence>